<keyword evidence="12" id="KW-1185">Reference proteome</keyword>
<dbReference type="SUPFAM" id="SSF160467">
    <property type="entry name" value="PH0987 N-terminal domain-like"/>
    <property type="match status" value="1"/>
</dbReference>
<sequence>MFRKVLIANRGEIACRVIRTLKTMGIQSVAVYSDPDESAAHVLMADEAVRIGPAAAKDSYLNVPTILKAIKKTGAEAVHPGYGFLSENADFAKALEENGVSFIGPTPKQLVEFGMKHRSKELAEKFGVPLVPGTGLLKDIEDAVRGADEIGYPVMLKSTAGGGGIGMTICRSEEDLRNSFDKIRHLSENNFKDSGLFVEKYVERGRHVEVQIFGDGEGNAVVLGERDCSVQRRNQKVVEETPAPNLPEMTREALHAAALRLVQGVKYRSAGTVEFIYDAKNDKFYFLEVNTRLQVEHGVTETVFNVDLVRWMIEQAAGIRPFEIGQKFAPQGHAMEFRVYAEDPGKNYRPSSGLLTEVSFPEGVRIDTWVSCGTDVSAFYDPLLAKVIVAGKDRDENIERAKSVLAKVRLCGFETNIKLLKDVLEMAAFVTGNVSTWILNDYQYKNRTFEILAPGLQTTVQDYPGRLKLWDVGIPPSGPMDNYSFRLANKIVGNAESAAGIEMTISGCSVCFHTETVIAWTGGDFPAKLNGQACPKNAPVKISVGDVLKFGMTKCGNRAYLAIRGGIDVPDYLGSKSTFTLGGFGGHGGRALSAGDILHIGNDMDGHPVTPSPKAIPELTSEWNIGVIYGPHGAPDYLTEKDIEEFFGATWEVHYNSSRTGIRLIGPQPKWARPDGGEAGLHPSNLHDNAYAVGTVDFTGDMPIILGVDGPSLGGFACPVTIVSAELWKMGQLKSGDKVHFVPISVEKAEEIRLAREANLQNPEKASAEIPALEAVPVTTPIIAEFHKENEMERIVVRADGDDYLLLEFGPAVIDLRLRFTAHAWMLAVKDRMQDFVIDVTPGIRSIQIHYDIRKIRQGEVLKILKELSEHLKKNKVTKVPTRTVYLPLSWDDPQTRIAIKKYVTTVRPGAPWCCPNNIEFIRRVNGLDSIEDVKKIVFDADYLVMGLGDVYLGAPVATPLDPRHRLVTTKYNPARTWTPENAVGIGGAYMCVYGMEGPGGYQFVGRTVQMWNRFKKTADFPLPYLLRFFDQIRFYEVSADDLLQMRKDFVAGKFHVKIEESSFDITEYENFLADNAQSIAAFEIKRKTAFEEEKERWIRTGQFTFESHSAESAPVAEVTLSEGEEGVYSPVAGSLWKLVVSEAGKRVKAGETLAVLESMKTEIPVVADEDVVVSQVFAKPSMEVRSGQCLFAVKPSPCS</sequence>
<dbReference type="InterPro" id="IPR016185">
    <property type="entry name" value="PreATP-grasp_dom_sf"/>
</dbReference>
<dbReference type="CDD" id="cd06850">
    <property type="entry name" value="biotinyl_domain"/>
    <property type="match status" value="1"/>
</dbReference>
<dbReference type="InterPro" id="IPR005482">
    <property type="entry name" value="Biotin_COase_C"/>
</dbReference>
<dbReference type="GO" id="GO:0046872">
    <property type="term" value="F:metal ion binding"/>
    <property type="evidence" value="ECO:0007669"/>
    <property type="project" value="InterPro"/>
</dbReference>
<comment type="cofactor">
    <cofactor evidence="1">
        <name>biotin</name>
        <dbReference type="ChEBI" id="CHEBI:57586"/>
    </cofactor>
</comment>
<dbReference type="NCBIfam" id="TIGR02712">
    <property type="entry name" value="urea_carbox"/>
    <property type="match status" value="1"/>
</dbReference>
<dbReference type="GO" id="GO:0016874">
    <property type="term" value="F:ligase activity"/>
    <property type="evidence" value="ECO:0007669"/>
    <property type="project" value="UniProtKB-KW"/>
</dbReference>
<evidence type="ECO:0000256" key="5">
    <source>
        <dbReference type="ARBA" id="ARBA00022840"/>
    </source>
</evidence>
<keyword evidence="4" id="KW-0378">Hydrolase</keyword>
<accession>A0A1M6VMN7</accession>
<name>A0A1M6VMN7_9BACT</name>
<proteinExistence type="predicted"/>
<feature type="domain" description="ATP-grasp" evidence="9">
    <location>
        <begin position="120"/>
        <end position="317"/>
    </location>
</feature>
<dbReference type="InterPro" id="IPR003778">
    <property type="entry name" value="CT_A_B"/>
</dbReference>
<dbReference type="Gene3D" id="3.30.1360.40">
    <property type="match status" value="1"/>
</dbReference>
<dbReference type="PROSITE" id="PS50968">
    <property type="entry name" value="BIOTINYL_LIPOYL"/>
    <property type="match status" value="1"/>
</dbReference>
<keyword evidence="2" id="KW-0436">Ligase</keyword>
<protein>
    <submittedName>
        <fullName evidence="11">Urea carboxylase</fullName>
    </submittedName>
</protein>
<dbReference type="GO" id="GO:0005524">
    <property type="term" value="F:ATP binding"/>
    <property type="evidence" value="ECO:0007669"/>
    <property type="project" value="UniProtKB-UniRule"/>
</dbReference>
<dbReference type="PROSITE" id="PS50975">
    <property type="entry name" value="ATP_GRASP"/>
    <property type="match status" value="1"/>
</dbReference>
<evidence type="ECO:0000259" key="8">
    <source>
        <dbReference type="PROSITE" id="PS50968"/>
    </source>
</evidence>
<dbReference type="RefSeq" id="WP_073304841.1">
    <property type="nucleotide sequence ID" value="NZ_FRAW01000019.1"/>
</dbReference>
<evidence type="ECO:0000313" key="12">
    <source>
        <dbReference type="Proteomes" id="UP000184275"/>
    </source>
</evidence>
<dbReference type="SUPFAM" id="SSF56059">
    <property type="entry name" value="Glutathione synthetase ATP-binding domain-like"/>
    <property type="match status" value="1"/>
</dbReference>
<dbReference type="Proteomes" id="UP000184275">
    <property type="component" value="Unassembled WGS sequence"/>
</dbReference>
<dbReference type="SMART" id="SM00878">
    <property type="entry name" value="Biotin_carb_C"/>
    <property type="match status" value="1"/>
</dbReference>
<dbReference type="NCBIfam" id="TIGR00724">
    <property type="entry name" value="urea_amlyse_rel"/>
    <property type="match status" value="1"/>
</dbReference>
<dbReference type="Pfam" id="PF02786">
    <property type="entry name" value="CPSase_L_D2"/>
    <property type="match status" value="1"/>
</dbReference>
<dbReference type="InterPro" id="IPR000089">
    <property type="entry name" value="Biotin_lipoyl"/>
</dbReference>
<dbReference type="SMART" id="SM00796">
    <property type="entry name" value="AHS1"/>
    <property type="match status" value="1"/>
</dbReference>
<dbReference type="Gene3D" id="3.30.470.20">
    <property type="entry name" value="ATP-grasp fold, B domain"/>
    <property type="match status" value="1"/>
</dbReference>
<dbReference type="InterPro" id="IPR005481">
    <property type="entry name" value="BC-like_N"/>
</dbReference>
<keyword evidence="5 7" id="KW-0067">ATP-binding</keyword>
<dbReference type="InterPro" id="IPR011761">
    <property type="entry name" value="ATP-grasp"/>
</dbReference>
<evidence type="ECO:0000313" key="11">
    <source>
        <dbReference type="EMBL" id="SHK82772.1"/>
    </source>
</evidence>
<dbReference type="Pfam" id="PF00289">
    <property type="entry name" value="Biotin_carb_N"/>
    <property type="match status" value="1"/>
</dbReference>
<dbReference type="SUPFAM" id="SSF51246">
    <property type="entry name" value="Rudiment single hybrid motif"/>
    <property type="match status" value="1"/>
</dbReference>
<evidence type="ECO:0000256" key="6">
    <source>
        <dbReference type="ARBA" id="ARBA00023267"/>
    </source>
</evidence>
<dbReference type="SUPFAM" id="SSF50891">
    <property type="entry name" value="Cyclophilin-like"/>
    <property type="match status" value="2"/>
</dbReference>
<dbReference type="InterPro" id="IPR011054">
    <property type="entry name" value="Rudment_hybrid_motif"/>
</dbReference>
<dbReference type="PROSITE" id="PS00867">
    <property type="entry name" value="CPSASE_2"/>
    <property type="match status" value="1"/>
</dbReference>
<dbReference type="InterPro" id="IPR014084">
    <property type="entry name" value="Urea_COase"/>
</dbReference>
<organism evidence="11 12">
    <name type="scientific">Fibrobacter intestinalis</name>
    <dbReference type="NCBI Taxonomy" id="28122"/>
    <lineage>
        <taxon>Bacteria</taxon>
        <taxon>Pseudomonadati</taxon>
        <taxon>Fibrobacterota</taxon>
        <taxon>Fibrobacteria</taxon>
        <taxon>Fibrobacterales</taxon>
        <taxon>Fibrobacteraceae</taxon>
        <taxon>Fibrobacter</taxon>
    </lineage>
</organism>
<dbReference type="EMBL" id="FRAW01000019">
    <property type="protein sequence ID" value="SHK82772.1"/>
    <property type="molecule type" value="Genomic_DNA"/>
</dbReference>
<dbReference type="PANTHER" id="PTHR18866">
    <property type="entry name" value="CARBOXYLASE:PYRUVATE/ACETYL-COA/PROPIONYL-COA CARBOXYLASE"/>
    <property type="match status" value="1"/>
</dbReference>
<dbReference type="Pfam" id="PF02682">
    <property type="entry name" value="CT_C_D"/>
    <property type="match status" value="1"/>
</dbReference>
<dbReference type="FunFam" id="3.40.50.20:FF:000010">
    <property type="entry name" value="Propionyl-CoA carboxylase subunit alpha"/>
    <property type="match status" value="1"/>
</dbReference>
<dbReference type="SMART" id="SM00797">
    <property type="entry name" value="AHS2"/>
    <property type="match status" value="1"/>
</dbReference>
<evidence type="ECO:0000256" key="2">
    <source>
        <dbReference type="ARBA" id="ARBA00022598"/>
    </source>
</evidence>
<dbReference type="Gene3D" id="2.40.50.100">
    <property type="match status" value="1"/>
</dbReference>
<dbReference type="Pfam" id="PF02785">
    <property type="entry name" value="Biotin_carb_C"/>
    <property type="match status" value="1"/>
</dbReference>
<feature type="domain" description="Lipoyl-binding" evidence="8">
    <location>
        <begin position="1116"/>
        <end position="1195"/>
    </location>
</feature>
<dbReference type="PROSITE" id="PS00866">
    <property type="entry name" value="CPSASE_1"/>
    <property type="match status" value="1"/>
</dbReference>
<dbReference type="GO" id="GO:0016787">
    <property type="term" value="F:hydrolase activity"/>
    <property type="evidence" value="ECO:0007669"/>
    <property type="project" value="UniProtKB-KW"/>
</dbReference>
<keyword evidence="6" id="KW-0092">Biotin</keyword>
<evidence type="ECO:0000256" key="3">
    <source>
        <dbReference type="ARBA" id="ARBA00022741"/>
    </source>
</evidence>
<evidence type="ECO:0000256" key="1">
    <source>
        <dbReference type="ARBA" id="ARBA00001953"/>
    </source>
</evidence>
<dbReference type="Pfam" id="PF00364">
    <property type="entry name" value="Biotin_lipoyl"/>
    <property type="match status" value="1"/>
</dbReference>
<dbReference type="InterPro" id="IPR029000">
    <property type="entry name" value="Cyclophilin-like_dom_sf"/>
</dbReference>
<dbReference type="InterPro" id="IPR011764">
    <property type="entry name" value="Biotin_carboxylation_dom"/>
</dbReference>
<evidence type="ECO:0000256" key="7">
    <source>
        <dbReference type="PROSITE-ProRule" id="PRU00409"/>
    </source>
</evidence>
<evidence type="ECO:0000256" key="4">
    <source>
        <dbReference type="ARBA" id="ARBA00022801"/>
    </source>
</evidence>
<dbReference type="InterPro" id="IPR005479">
    <property type="entry name" value="CPAse_ATP-bd"/>
</dbReference>
<dbReference type="Gene3D" id="2.40.100.10">
    <property type="entry name" value="Cyclophilin-like"/>
    <property type="match status" value="2"/>
</dbReference>
<dbReference type="InterPro" id="IPR011053">
    <property type="entry name" value="Single_hybrid_motif"/>
</dbReference>
<evidence type="ECO:0000259" key="9">
    <source>
        <dbReference type="PROSITE" id="PS50975"/>
    </source>
</evidence>
<dbReference type="InterPro" id="IPR003833">
    <property type="entry name" value="CT_C_D"/>
</dbReference>
<dbReference type="SUPFAM" id="SSF52440">
    <property type="entry name" value="PreATP-grasp domain"/>
    <property type="match status" value="1"/>
</dbReference>
<dbReference type="PROSITE" id="PS50979">
    <property type="entry name" value="BC"/>
    <property type="match status" value="1"/>
</dbReference>
<evidence type="ECO:0000259" key="10">
    <source>
        <dbReference type="PROSITE" id="PS50979"/>
    </source>
</evidence>
<keyword evidence="3 7" id="KW-0547">Nucleotide-binding</keyword>
<dbReference type="InterPro" id="IPR050856">
    <property type="entry name" value="Biotin_carboxylase_complex"/>
</dbReference>
<dbReference type="Pfam" id="PF02626">
    <property type="entry name" value="CT_A_B"/>
    <property type="match status" value="1"/>
</dbReference>
<feature type="domain" description="Biotin carboxylation" evidence="10">
    <location>
        <begin position="1"/>
        <end position="444"/>
    </location>
</feature>
<dbReference type="AlphaFoldDB" id="A0A1M6VMN7"/>
<reference evidence="12" key="1">
    <citation type="submission" date="2016-11" db="EMBL/GenBank/DDBJ databases">
        <authorList>
            <person name="Varghese N."/>
            <person name="Submissions S."/>
        </authorList>
    </citation>
    <scope>NUCLEOTIDE SEQUENCE [LARGE SCALE GENOMIC DNA]</scope>
    <source>
        <strain evidence="12">UWOS</strain>
    </source>
</reference>
<dbReference type="SUPFAM" id="SSF51230">
    <property type="entry name" value="Single hybrid motif"/>
    <property type="match status" value="1"/>
</dbReference>
<gene>
    <name evidence="11" type="ORF">SAMN05720469_11938</name>
</gene>
<dbReference type="PANTHER" id="PTHR18866:SF128">
    <property type="entry name" value="UREA AMIDOLYASE"/>
    <property type="match status" value="1"/>
</dbReference>